<dbReference type="Gene3D" id="1.20.1260.20">
    <property type="entry name" value="PPE superfamily"/>
    <property type="match status" value="1"/>
</dbReference>
<dbReference type="RefSeq" id="WP_098512354.1">
    <property type="nucleotide sequence ID" value="NZ_JBIAKZ010000002.1"/>
</dbReference>
<comment type="caution">
    <text evidence="2">The sequence shown here is derived from an EMBL/GenBank/DDBJ whole genome shotgun (WGS) entry which is preliminary data.</text>
</comment>
<feature type="compositionally biased region" description="Polar residues" evidence="1">
    <location>
        <begin position="75"/>
        <end position="93"/>
    </location>
</feature>
<name>A0A2A9FCV5_9PSEU</name>
<dbReference type="InterPro" id="IPR038332">
    <property type="entry name" value="PPE_sf"/>
</dbReference>
<feature type="region of interest" description="Disordered" evidence="1">
    <location>
        <begin position="178"/>
        <end position="258"/>
    </location>
</feature>
<feature type="region of interest" description="Disordered" evidence="1">
    <location>
        <begin position="75"/>
        <end position="111"/>
    </location>
</feature>
<feature type="region of interest" description="Disordered" evidence="1">
    <location>
        <begin position="270"/>
        <end position="421"/>
    </location>
</feature>
<accession>A0A2A9FCV5</accession>
<organism evidence="2 3">
    <name type="scientific">Amycolatopsis sulphurea</name>
    <dbReference type="NCBI Taxonomy" id="76022"/>
    <lineage>
        <taxon>Bacteria</taxon>
        <taxon>Bacillati</taxon>
        <taxon>Actinomycetota</taxon>
        <taxon>Actinomycetes</taxon>
        <taxon>Pseudonocardiales</taxon>
        <taxon>Pseudonocardiaceae</taxon>
        <taxon>Amycolatopsis</taxon>
    </lineage>
</organism>
<evidence type="ECO:0000313" key="2">
    <source>
        <dbReference type="EMBL" id="PFG48245.1"/>
    </source>
</evidence>
<reference evidence="2 3" key="1">
    <citation type="submission" date="2017-10" db="EMBL/GenBank/DDBJ databases">
        <title>Sequencing the genomes of 1000 actinobacteria strains.</title>
        <authorList>
            <person name="Klenk H.-P."/>
        </authorList>
    </citation>
    <scope>NUCLEOTIDE SEQUENCE [LARGE SCALE GENOMIC DNA]</scope>
    <source>
        <strain evidence="2 3">DSM 46092</strain>
    </source>
</reference>
<feature type="compositionally biased region" description="Polar residues" evidence="1">
    <location>
        <begin position="207"/>
        <end position="224"/>
    </location>
</feature>
<feature type="compositionally biased region" description="Gly residues" evidence="1">
    <location>
        <begin position="183"/>
        <end position="203"/>
    </location>
</feature>
<feature type="compositionally biased region" description="Gly residues" evidence="1">
    <location>
        <begin position="286"/>
        <end position="349"/>
    </location>
</feature>
<feature type="compositionally biased region" description="Polar residues" evidence="1">
    <location>
        <begin position="236"/>
        <end position="253"/>
    </location>
</feature>
<keyword evidence="3" id="KW-1185">Reference proteome</keyword>
<sequence>MPDGYTGADVYARMHRYGGNTASLDAGQQAADALKAAHETLMTRIARLQGKMDASWEGDAAGKAQAGLTPLLETSQQASEDLGRSAQSLTAQNGGFHGTLNKLAPMDTNRPDTNDLASYNPFGASDSEKAAARWDDADRNNKEAYGAYVATTDGNRNSSAKDYPVLNAAPAGLSVNLTPSGKGTPGGIDGTGGSGGHGVGRHGGWYSPSTGSTGNTGQVGSSASPPVIDSSHAPGSENSPAQHATAPDSTTVAGYTPKAPVSNAPGFGTGLLPTFGPNSSGTDSVVGGGFGGPGGSFGTPGSGFGAPGSGGESSLGGRTGAGGSSGARSGAGGGRQLGAGKGTGTGTPAGGQSAARAGGAAGGPGAKGSPGMGGMGAGAGKGKGTEDEEHQRKVTYLDEDVDELFGGYPDGMRPTPPTIGA</sequence>
<feature type="compositionally biased region" description="Gly residues" evidence="1">
    <location>
        <begin position="359"/>
        <end position="382"/>
    </location>
</feature>
<dbReference type="Proteomes" id="UP000243542">
    <property type="component" value="Unassembled WGS sequence"/>
</dbReference>
<feature type="compositionally biased region" description="Basic and acidic residues" evidence="1">
    <location>
        <begin position="383"/>
        <end position="396"/>
    </location>
</feature>
<evidence type="ECO:0000313" key="3">
    <source>
        <dbReference type="Proteomes" id="UP000243542"/>
    </source>
</evidence>
<protein>
    <recommendedName>
        <fullName evidence="4">PPE family protein</fullName>
    </recommendedName>
</protein>
<proteinExistence type="predicted"/>
<dbReference type="AlphaFoldDB" id="A0A2A9FCV5"/>
<gene>
    <name evidence="2" type="ORF">ATK36_3324</name>
</gene>
<evidence type="ECO:0000256" key="1">
    <source>
        <dbReference type="SAM" id="MobiDB-lite"/>
    </source>
</evidence>
<evidence type="ECO:0008006" key="4">
    <source>
        <dbReference type="Google" id="ProtNLM"/>
    </source>
</evidence>
<dbReference type="EMBL" id="PDJK01000002">
    <property type="protein sequence ID" value="PFG48245.1"/>
    <property type="molecule type" value="Genomic_DNA"/>
</dbReference>